<comment type="caution">
    <text evidence="1">The sequence shown here is derived from an EMBL/GenBank/DDBJ whole genome shotgun (WGS) entry which is preliminary data.</text>
</comment>
<evidence type="ECO:0000313" key="2">
    <source>
        <dbReference type="Proteomes" id="UP000248116"/>
    </source>
</evidence>
<evidence type="ECO:0008006" key="3">
    <source>
        <dbReference type="Google" id="ProtNLM"/>
    </source>
</evidence>
<protein>
    <recommendedName>
        <fullName evidence="3">Lipoprotein</fullName>
    </recommendedName>
</protein>
<sequence>MMVLAGCSSSHRTFNRGPYLAYGLGQNAAYVPIEPYIAAENIRRSLACNTHGTKPLMRHDLQEERFIITNAVLPGSQTSYEIIVAWSFTGTLLRVTAKDPVPAVVSTISDYAKQGASCPAVAIKKT</sequence>
<proteinExistence type="predicted"/>
<dbReference type="Proteomes" id="UP000248116">
    <property type="component" value="Unassembled WGS sequence"/>
</dbReference>
<accession>A0ABX5P7H7</accession>
<organism evidence="1 2">
    <name type="scientific">Novacetimonas pomaceti</name>
    <dbReference type="NCBI Taxonomy" id="2021998"/>
    <lineage>
        <taxon>Bacteria</taxon>
        <taxon>Pseudomonadati</taxon>
        <taxon>Pseudomonadota</taxon>
        <taxon>Alphaproteobacteria</taxon>
        <taxon>Acetobacterales</taxon>
        <taxon>Acetobacteraceae</taxon>
        <taxon>Novacetimonas</taxon>
    </lineage>
</organism>
<gene>
    <name evidence="1" type="ORF">C3920_06740</name>
</gene>
<evidence type="ECO:0000313" key="1">
    <source>
        <dbReference type="EMBL" id="PYD48011.1"/>
    </source>
</evidence>
<dbReference type="EMBL" id="PRCW01000050">
    <property type="protein sequence ID" value="PYD48011.1"/>
    <property type="molecule type" value="Genomic_DNA"/>
</dbReference>
<reference evidence="1 2" key="1">
    <citation type="submission" date="2018-02" db="EMBL/GenBank/DDBJ databases">
        <authorList>
            <person name="Skraban J."/>
            <person name="Trcek J."/>
        </authorList>
    </citation>
    <scope>NUCLEOTIDE SEQUENCE [LARGE SCALE GENOMIC DNA]</scope>
    <source>
        <strain evidence="1 2">AV446</strain>
    </source>
</reference>
<keyword evidence="2" id="KW-1185">Reference proteome</keyword>
<name>A0ABX5P7H7_9PROT</name>